<feature type="compositionally biased region" description="Basic residues" evidence="1">
    <location>
        <begin position="90"/>
        <end position="100"/>
    </location>
</feature>
<protein>
    <submittedName>
        <fullName evidence="2">Uncharacterized protein</fullName>
    </submittedName>
</protein>
<keyword evidence="3" id="KW-1185">Reference proteome</keyword>
<gene>
    <name evidence="2" type="ORF">LIER_14620</name>
</gene>
<feature type="region of interest" description="Disordered" evidence="1">
    <location>
        <begin position="81"/>
        <end position="111"/>
    </location>
</feature>
<feature type="compositionally biased region" description="Acidic residues" evidence="1">
    <location>
        <begin position="1"/>
        <end position="15"/>
    </location>
</feature>
<dbReference type="Proteomes" id="UP001454036">
    <property type="component" value="Unassembled WGS sequence"/>
</dbReference>
<comment type="caution">
    <text evidence="2">The sequence shown here is derived from an EMBL/GenBank/DDBJ whole genome shotgun (WGS) entry which is preliminary data.</text>
</comment>
<feature type="region of interest" description="Disordered" evidence="1">
    <location>
        <begin position="1"/>
        <end position="25"/>
    </location>
</feature>
<sequence>MAIITEENEHDENDLPEINGPNSGDLHDRLWDDAPKPVNLRTGRTMPEVGNSDPLEMAWIIHEMTRTIIGNMMQKLREHIPQFRKENPRRYRPSGRKGKRPTPTLPRCGGTMRQLWGNKVVMELGRRHSGPGSSDRCYGTLATAGGGPFCNS</sequence>
<dbReference type="AlphaFoldDB" id="A0AAV3Q1S2"/>
<organism evidence="2 3">
    <name type="scientific">Lithospermum erythrorhizon</name>
    <name type="common">Purple gromwell</name>
    <name type="synonym">Lithospermum officinale var. erythrorhizon</name>
    <dbReference type="NCBI Taxonomy" id="34254"/>
    <lineage>
        <taxon>Eukaryota</taxon>
        <taxon>Viridiplantae</taxon>
        <taxon>Streptophyta</taxon>
        <taxon>Embryophyta</taxon>
        <taxon>Tracheophyta</taxon>
        <taxon>Spermatophyta</taxon>
        <taxon>Magnoliopsida</taxon>
        <taxon>eudicotyledons</taxon>
        <taxon>Gunneridae</taxon>
        <taxon>Pentapetalae</taxon>
        <taxon>asterids</taxon>
        <taxon>lamiids</taxon>
        <taxon>Boraginales</taxon>
        <taxon>Boraginaceae</taxon>
        <taxon>Boraginoideae</taxon>
        <taxon>Lithospermeae</taxon>
        <taxon>Lithospermum</taxon>
    </lineage>
</organism>
<proteinExistence type="predicted"/>
<reference evidence="2 3" key="1">
    <citation type="submission" date="2024-01" db="EMBL/GenBank/DDBJ databases">
        <title>The complete chloroplast genome sequence of Lithospermum erythrorhizon: insights into the phylogenetic relationship among Boraginaceae species and the maternal lineages of purple gromwells.</title>
        <authorList>
            <person name="Okada T."/>
            <person name="Watanabe K."/>
        </authorList>
    </citation>
    <scope>NUCLEOTIDE SEQUENCE [LARGE SCALE GENOMIC DNA]</scope>
</reference>
<evidence type="ECO:0000313" key="2">
    <source>
        <dbReference type="EMBL" id="GAA0157331.1"/>
    </source>
</evidence>
<evidence type="ECO:0000313" key="3">
    <source>
        <dbReference type="Proteomes" id="UP001454036"/>
    </source>
</evidence>
<evidence type="ECO:0000256" key="1">
    <source>
        <dbReference type="SAM" id="MobiDB-lite"/>
    </source>
</evidence>
<accession>A0AAV3Q1S2</accession>
<dbReference type="EMBL" id="BAABME010003082">
    <property type="protein sequence ID" value="GAA0157331.1"/>
    <property type="molecule type" value="Genomic_DNA"/>
</dbReference>
<name>A0AAV3Q1S2_LITER</name>